<comment type="similarity">
    <text evidence="2">Belongs to the isocitrate lyase/PEP mutase superfamily. Isocitrate lyase family.</text>
</comment>
<dbReference type="PANTHER" id="PTHR21631">
    <property type="entry name" value="ISOCITRATE LYASE/MALATE SYNTHASE"/>
    <property type="match status" value="1"/>
</dbReference>
<dbReference type="Pfam" id="PF00463">
    <property type="entry name" value="ICL"/>
    <property type="match status" value="2"/>
</dbReference>
<keyword evidence="6" id="KW-1185">Reference proteome</keyword>
<evidence type="ECO:0000256" key="2">
    <source>
        <dbReference type="ARBA" id="ARBA00005704"/>
    </source>
</evidence>
<evidence type="ECO:0000256" key="1">
    <source>
        <dbReference type="ARBA" id="ARBA00001050"/>
    </source>
</evidence>
<evidence type="ECO:0000256" key="3">
    <source>
        <dbReference type="ARBA" id="ARBA00012260"/>
    </source>
</evidence>
<comment type="caution">
    <text evidence="5">The sequence shown here is derived from an EMBL/GenBank/DDBJ whole genome shotgun (WGS) entry which is preliminary data.</text>
</comment>
<dbReference type="Gene3D" id="3.20.20.60">
    <property type="entry name" value="Phosphoenolpyruvate-binding domains"/>
    <property type="match status" value="1"/>
</dbReference>
<dbReference type="GO" id="GO:0004451">
    <property type="term" value="F:isocitrate lyase activity"/>
    <property type="evidence" value="ECO:0007669"/>
    <property type="project" value="UniProtKB-EC"/>
</dbReference>
<proteinExistence type="inferred from homology"/>
<name>A0ABR2ZWQ8_9AGAR</name>
<dbReference type="InterPro" id="IPR015813">
    <property type="entry name" value="Pyrv/PenolPyrv_kinase-like_dom"/>
</dbReference>
<organism evidence="5 6">
    <name type="scientific">Marasmius tenuissimus</name>
    <dbReference type="NCBI Taxonomy" id="585030"/>
    <lineage>
        <taxon>Eukaryota</taxon>
        <taxon>Fungi</taxon>
        <taxon>Dikarya</taxon>
        <taxon>Basidiomycota</taxon>
        <taxon>Agaricomycotina</taxon>
        <taxon>Agaricomycetes</taxon>
        <taxon>Agaricomycetidae</taxon>
        <taxon>Agaricales</taxon>
        <taxon>Marasmiineae</taxon>
        <taxon>Marasmiaceae</taxon>
        <taxon>Marasmius</taxon>
    </lineage>
</organism>
<dbReference type="SUPFAM" id="SSF51621">
    <property type="entry name" value="Phosphoenolpyruvate/pyruvate domain"/>
    <property type="match status" value="1"/>
</dbReference>
<dbReference type="InterPro" id="IPR040442">
    <property type="entry name" value="Pyrv_kinase-like_dom_sf"/>
</dbReference>
<dbReference type="InterPro" id="IPR006254">
    <property type="entry name" value="Isocitrate_lyase"/>
</dbReference>
<dbReference type="EC" id="4.1.3.30" evidence="3"/>
<keyword evidence="4 5" id="KW-0456">Lyase</keyword>
<evidence type="ECO:0000256" key="4">
    <source>
        <dbReference type="ARBA" id="ARBA00023239"/>
    </source>
</evidence>
<protein>
    <recommendedName>
        <fullName evidence="3">methylisocitrate lyase</fullName>
        <ecNumber evidence="3">4.1.3.30</ecNumber>
    </recommendedName>
</protein>
<gene>
    <name evidence="5" type="primary">ICL1_2</name>
    <name evidence="5" type="ORF">AAF712_006761</name>
</gene>
<reference evidence="5 6" key="1">
    <citation type="submission" date="2024-05" db="EMBL/GenBank/DDBJ databases">
        <title>A draft genome resource for the thread blight pathogen Marasmius tenuissimus strain MS-2.</title>
        <authorList>
            <person name="Yulfo-Soto G.E."/>
            <person name="Baruah I.K."/>
            <person name="Amoako-Attah I."/>
            <person name="Bukari Y."/>
            <person name="Meinhardt L.W."/>
            <person name="Bailey B.A."/>
            <person name="Cohen S.P."/>
        </authorList>
    </citation>
    <scope>NUCLEOTIDE SEQUENCE [LARGE SCALE GENOMIC DNA]</scope>
    <source>
        <strain evidence="5 6">MS-2</strain>
    </source>
</reference>
<dbReference type="PANTHER" id="PTHR21631:SF3">
    <property type="entry name" value="BIFUNCTIONAL GLYOXYLATE CYCLE PROTEIN"/>
    <property type="match status" value="1"/>
</dbReference>
<evidence type="ECO:0000313" key="6">
    <source>
        <dbReference type="Proteomes" id="UP001437256"/>
    </source>
</evidence>
<dbReference type="Proteomes" id="UP001437256">
    <property type="component" value="Unassembled WGS sequence"/>
</dbReference>
<accession>A0ABR2ZWQ8</accession>
<evidence type="ECO:0000313" key="5">
    <source>
        <dbReference type="EMBL" id="KAL0066137.1"/>
    </source>
</evidence>
<comment type="catalytic activity">
    <reaction evidence="1">
        <text>(2S,3R)-3-hydroxybutane-1,2,3-tricarboxylate = pyruvate + succinate</text>
        <dbReference type="Rhea" id="RHEA:16809"/>
        <dbReference type="ChEBI" id="CHEBI:15361"/>
        <dbReference type="ChEBI" id="CHEBI:30031"/>
        <dbReference type="ChEBI" id="CHEBI:57429"/>
        <dbReference type="EC" id="4.1.3.30"/>
    </reaction>
</comment>
<sequence length="169" mass="18766">MNIVDQDHAFILGTTDSNVGRLNKLMADGKRAGNGGIELQGIEDKRIREAGLKTFGEAFQKQAVAVSELGGGNHAYLVAQCAETKKPILAQAKEFTAGVHPGHWLAYNLSPSFNWDAAELKEDMEKDIWELGNLGFVWQFITMRFGPKRRVGSWSVDWTGEDVEKIMVE</sequence>
<dbReference type="EMBL" id="JBBXMP010000038">
    <property type="protein sequence ID" value="KAL0066137.1"/>
    <property type="molecule type" value="Genomic_DNA"/>
</dbReference>